<dbReference type="eggNOG" id="COG4113">
    <property type="taxonomic scope" value="Bacteria"/>
</dbReference>
<evidence type="ECO:0000313" key="8">
    <source>
        <dbReference type="EMBL" id="SDR80950.1"/>
    </source>
</evidence>
<dbReference type="EC" id="3.1.-.-" evidence="6"/>
<dbReference type="OrthoDB" id="4377304at2"/>
<evidence type="ECO:0000256" key="4">
    <source>
        <dbReference type="ARBA" id="ARBA00022801"/>
    </source>
</evidence>
<evidence type="ECO:0000256" key="6">
    <source>
        <dbReference type="HAMAP-Rule" id="MF_00265"/>
    </source>
</evidence>
<keyword evidence="6" id="KW-0800">Toxin</keyword>
<feature type="binding site" evidence="6">
    <location>
        <position position="96"/>
    </location>
    <ligand>
        <name>Mg(2+)</name>
        <dbReference type="ChEBI" id="CHEBI:18420"/>
    </ligand>
</feature>
<gene>
    <name evidence="6" type="primary">vapC</name>
    <name evidence="8" type="ORF">SAMN04489860_0115</name>
</gene>
<organism evidence="8 9">
    <name type="scientific">Paraoerskovia marina</name>
    <dbReference type="NCBI Taxonomy" id="545619"/>
    <lineage>
        <taxon>Bacteria</taxon>
        <taxon>Bacillati</taxon>
        <taxon>Actinomycetota</taxon>
        <taxon>Actinomycetes</taxon>
        <taxon>Micrococcales</taxon>
        <taxon>Cellulomonadaceae</taxon>
        <taxon>Paraoerskovia</taxon>
    </lineage>
</organism>
<dbReference type="CDD" id="cd09873">
    <property type="entry name" value="PIN_Pae0151-like"/>
    <property type="match status" value="1"/>
</dbReference>
<dbReference type="GO" id="GO:0000287">
    <property type="term" value="F:magnesium ion binding"/>
    <property type="evidence" value="ECO:0007669"/>
    <property type="project" value="UniProtKB-UniRule"/>
</dbReference>
<dbReference type="InterPro" id="IPR051619">
    <property type="entry name" value="TypeII_TA_RNase_PINc/VapC"/>
</dbReference>
<dbReference type="STRING" id="545619.SAMN04489860_0115"/>
<evidence type="ECO:0000256" key="5">
    <source>
        <dbReference type="ARBA" id="ARBA00022842"/>
    </source>
</evidence>
<dbReference type="AlphaFoldDB" id="A0A1H1M2T6"/>
<dbReference type="PANTHER" id="PTHR35901">
    <property type="entry name" value="RIBONUCLEASE VAPC3"/>
    <property type="match status" value="1"/>
</dbReference>
<keyword evidence="9" id="KW-1185">Reference proteome</keyword>
<comment type="similarity">
    <text evidence="6">Belongs to the PINc/VapC protein family.</text>
</comment>
<dbReference type="EMBL" id="LT629776">
    <property type="protein sequence ID" value="SDR80950.1"/>
    <property type="molecule type" value="Genomic_DNA"/>
</dbReference>
<feature type="binding site" evidence="6">
    <location>
        <position position="7"/>
    </location>
    <ligand>
        <name>Mg(2+)</name>
        <dbReference type="ChEBI" id="CHEBI:18420"/>
    </ligand>
</feature>
<accession>A0A1H1M2T6</accession>
<evidence type="ECO:0000313" key="9">
    <source>
        <dbReference type="Proteomes" id="UP000185663"/>
    </source>
</evidence>
<dbReference type="HAMAP" id="MF_00265">
    <property type="entry name" value="VapC_Nob1"/>
    <property type="match status" value="1"/>
</dbReference>
<dbReference type="InterPro" id="IPR002716">
    <property type="entry name" value="PIN_dom"/>
</dbReference>
<dbReference type="InterPro" id="IPR029060">
    <property type="entry name" value="PIN-like_dom_sf"/>
</dbReference>
<keyword evidence="1 6" id="KW-1277">Toxin-antitoxin system</keyword>
<dbReference type="GO" id="GO:0090729">
    <property type="term" value="F:toxin activity"/>
    <property type="evidence" value="ECO:0007669"/>
    <property type="project" value="UniProtKB-KW"/>
</dbReference>
<comment type="function">
    <text evidence="6">Toxic component of a toxin-antitoxin (TA) system. An RNase.</text>
</comment>
<dbReference type="Proteomes" id="UP000185663">
    <property type="component" value="Chromosome I"/>
</dbReference>
<name>A0A1H1M2T6_9CELL</name>
<comment type="cofactor">
    <cofactor evidence="6">
        <name>Mg(2+)</name>
        <dbReference type="ChEBI" id="CHEBI:18420"/>
    </cofactor>
</comment>
<dbReference type="RefSeq" id="WP_083371176.1">
    <property type="nucleotide sequence ID" value="NZ_LT629776.1"/>
</dbReference>
<keyword evidence="4 6" id="KW-0378">Hydrolase</keyword>
<dbReference type="Pfam" id="PF01850">
    <property type="entry name" value="PIN"/>
    <property type="match status" value="1"/>
</dbReference>
<evidence type="ECO:0000256" key="2">
    <source>
        <dbReference type="ARBA" id="ARBA00022722"/>
    </source>
</evidence>
<dbReference type="InterPro" id="IPR022907">
    <property type="entry name" value="VapC_family"/>
</dbReference>
<keyword evidence="5 6" id="KW-0460">Magnesium</keyword>
<feature type="domain" description="PIN" evidence="7">
    <location>
        <begin position="5"/>
        <end position="121"/>
    </location>
</feature>
<dbReference type="SUPFAM" id="SSF88723">
    <property type="entry name" value="PIN domain-like"/>
    <property type="match status" value="1"/>
</dbReference>
<dbReference type="PANTHER" id="PTHR35901:SF1">
    <property type="entry name" value="EXONUCLEASE VAPC9"/>
    <property type="match status" value="1"/>
</dbReference>
<dbReference type="InterPro" id="IPR044153">
    <property type="entry name" value="PIN_Pae0151-like"/>
</dbReference>
<dbReference type="Gene3D" id="3.40.50.1010">
    <property type="entry name" value="5'-nuclease"/>
    <property type="match status" value="1"/>
</dbReference>
<evidence type="ECO:0000256" key="3">
    <source>
        <dbReference type="ARBA" id="ARBA00022723"/>
    </source>
</evidence>
<dbReference type="GO" id="GO:0004540">
    <property type="term" value="F:RNA nuclease activity"/>
    <property type="evidence" value="ECO:0007669"/>
    <property type="project" value="InterPro"/>
</dbReference>
<dbReference type="GO" id="GO:0016787">
    <property type="term" value="F:hydrolase activity"/>
    <property type="evidence" value="ECO:0007669"/>
    <property type="project" value="UniProtKB-KW"/>
</dbReference>
<keyword evidence="2 6" id="KW-0540">Nuclease</keyword>
<protein>
    <recommendedName>
        <fullName evidence="6">Ribonuclease VapC</fullName>
        <shortName evidence="6">RNase VapC</shortName>
        <ecNumber evidence="6">3.1.-.-</ecNumber>
    </recommendedName>
    <alternativeName>
        <fullName evidence="6">Toxin VapC</fullName>
    </alternativeName>
</protein>
<reference evidence="8 9" key="1">
    <citation type="submission" date="2016-10" db="EMBL/GenBank/DDBJ databases">
        <authorList>
            <person name="de Groot N.N."/>
        </authorList>
    </citation>
    <scope>NUCLEOTIDE SEQUENCE [LARGE SCALE GENOMIC DNA]</scope>
    <source>
        <strain evidence="8 9">DSM 22126</strain>
    </source>
</reference>
<keyword evidence="3 6" id="KW-0479">Metal-binding</keyword>
<evidence type="ECO:0000256" key="1">
    <source>
        <dbReference type="ARBA" id="ARBA00022649"/>
    </source>
</evidence>
<evidence type="ECO:0000259" key="7">
    <source>
        <dbReference type="Pfam" id="PF01850"/>
    </source>
</evidence>
<sequence>MRRAVVDASVAVDALLPSPHQAGALAHLTETDPLAPALIDTEVLSAVARLERAGMLHGSQADAAVAAWTDAPVERVPTEQLTGRIWALRHAVRVADAHYVALALALDVPLLTSDGRLARAPVPGLAVLYVPRA</sequence>
<proteinExistence type="inferred from homology"/>